<dbReference type="InterPro" id="IPR003786">
    <property type="entry name" value="FdhD"/>
</dbReference>
<dbReference type="PIRSF" id="PIRSF015626">
    <property type="entry name" value="FdhD"/>
    <property type="match status" value="1"/>
</dbReference>
<evidence type="ECO:0000313" key="4">
    <source>
        <dbReference type="EMBL" id="CAB4730905.1"/>
    </source>
</evidence>
<dbReference type="AlphaFoldDB" id="A0A6J7JJ14"/>
<evidence type="ECO:0000313" key="7">
    <source>
        <dbReference type="EMBL" id="CAB4989699.1"/>
    </source>
</evidence>
<dbReference type="Gene3D" id="3.10.20.10">
    <property type="match status" value="1"/>
</dbReference>
<dbReference type="Pfam" id="PF02634">
    <property type="entry name" value="FdhD-NarQ"/>
    <property type="match status" value="1"/>
</dbReference>
<accession>A0A6J7JJ14</accession>
<dbReference type="SUPFAM" id="SSF53927">
    <property type="entry name" value="Cytidine deaminase-like"/>
    <property type="match status" value="1"/>
</dbReference>
<protein>
    <submittedName>
        <fullName evidence="6">Unannotated protein</fullName>
    </submittedName>
</protein>
<dbReference type="Gene3D" id="3.40.140.10">
    <property type="entry name" value="Cytidine Deaminase, domain 2"/>
    <property type="match status" value="1"/>
</dbReference>
<dbReference type="NCBIfam" id="TIGR00129">
    <property type="entry name" value="fdhD_narQ"/>
    <property type="match status" value="1"/>
</dbReference>
<dbReference type="InterPro" id="IPR016193">
    <property type="entry name" value="Cytidine_deaminase-like"/>
</dbReference>
<reference evidence="6" key="1">
    <citation type="submission" date="2020-05" db="EMBL/GenBank/DDBJ databases">
        <authorList>
            <person name="Chiriac C."/>
            <person name="Salcher M."/>
            <person name="Ghai R."/>
            <person name="Kavagutti S V."/>
        </authorList>
    </citation>
    <scope>NUCLEOTIDE SEQUENCE</scope>
</reference>
<proteinExistence type="inferred from homology"/>
<dbReference type="EMBL" id="CAFBIY010000027">
    <property type="protein sequence ID" value="CAB4848501.1"/>
    <property type="molecule type" value="Genomic_DNA"/>
</dbReference>
<dbReference type="GO" id="GO:0006777">
    <property type="term" value="P:Mo-molybdopterin cofactor biosynthetic process"/>
    <property type="evidence" value="ECO:0007669"/>
    <property type="project" value="UniProtKB-KW"/>
</dbReference>
<keyword evidence="1" id="KW-0963">Cytoplasm</keyword>
<sequence length="268" mass="28082">MAVRGRSETFLVTKVTDDDRSRTPDELIVEEPMTVQLDGVKVSTTMRTPGHDYELAVGFCHTEGLLAGLPVTGVRYCANSSAVSSEFNVVSVDTGGLAPAPRPRLGNTTSSCGLCGNDAIDELCAMLAPLPSTTPIALDVLRAVPDRVRSAQGLFDSTGAVHAAAAFTPDGEVLLVREDVGRHNAVDKVIGRMLLDGVLPATGLGLFVSGRASFELVQKAWAAGFSTLVAVSAPTALAVHTARRSGLVLAGFVRADRLNVYSPERLAP</sequence>
<evidence type="ECO:0000256" key="1">
    <source>
        <dbReference type="ARBA" id="ARBA00022490"/>
    </source>
</evidence>
<dbReference type="GO" id="GO:0016783">
    <property type="term" value="F:sulfurtransferase activity"/>
    <property type="evidence" value="ECO:0007669"/>
    <property type="project" value="InterPro"/>
</dbReference>
<evidence type="ECO:0000256" key="2">
    <source>
        <dbReference type="ARBA" id="ARBA00023150"/>
    </source>
</evidence>
<dbReference type="EMBL" id="CAESGF010000013">
    <property type="protein sequence ID" value="CAB4364380.1"/>
    <property type="molecule type" value="Genomic_DNA"/>
</dbReference>
<name>A0A6J7JJ14_9ZZZZ</name>
<dbReference type="EMBL" id="CAEZYF010000013">
    <property type="protein sequence ID" value="CAB4730905.1"/>
    <property type="molecule type" value="Genomic_DNA"/>
</dbReference>
<gene>
    <name evidence="4" type="ORF">UFOPK2656_02106</name>
    <name evidence="5" type="ORF">UFOPK3267_00719</name>
    <name evidence="6" type="ORF">UFOPK3651_02349</name>
    <name evidence="7" type="ORF">UFOPK3931_01396</name>
    <name evidence="3" type="ORF">UFOPK4189_02142</name>
</gene>
<dbReference type="PANTHER" id="PTHR30592:SF1">
    <property type="entry name" value="SULFUR CARRIER PROTEIN FDHD"/>
    <property type="match status" value="1"/>
</dbReference>
<dbReference type="EMBL" id="CAFBOL010000031">
    <property type="protein sequence ID" value="CAB4989699.1"/>
    <property type="molecule type" value="Genomic_DNA"/>
</dbReference>
<dbReference type="HAMAP" id="MF_00187">
    <property type="entry name" value="FdhD"/>
    <property type="match status" value="1"/>
</dbReference>
<dbReference type="PANTHER" id="PTHR30592">
    <property type="entry name" value="FORMATE DEHYDROGENASE"/>
    <property type="match status" value="1"/>
</dbReference>
<organism evidence="6">
    <name type="scientific">freshwater metagenome</name>
    <dbReference type="NCBI Taxonomy" id="449393"/>
    <lineage>
        <taxon>unclassified sequences</taxon>
        <taxon>metagenomes</taxon>
        <taxon>ecological metagenomes</taxon>
    </lineage>
</organism>
<evidence type="ECO:0000313" key="6">
    <source>
        <dbReference type="EMBL" id="CAB4943356.1"/>
    </source>
</evidence>
<evidence type="ECO:0000313" key="3">
    <source>
        <dbReference type="EMBL" id="CAB4364380.1"/>
    </source>
</evidence>
<evidence type="ECO:0000313" key="5">
    <source>
        <dbReference type="EMBL" id="CAB4848501.1"/>
    </source>
</evidence>
<keyword evidence="2" id="KW-0501">Molybdenum cofactor biosynthesis</keyword>
<dbReference type="EMBL" id="CAFBMT010000014">
    <property type="protein sequence ID" value="CAB4943356.1"/>
    <property type="molecule type" value="Genomic_DNA"/>
</dbReference>